<reference evidence="2 3" key="1">
    <citation type="submission" date="2020-08" db="EMBL/GenBank/DDBJ databases">
        <title>Genomic Encyclopedia of Type Strains, Phase IV (KMG-IV): sequencing the most valuable type-strain genomes for metagenomic binning, comparative biology and taxonomic classification.</title>
        <authorList>
            <person name="Goeker M."/>
        </authorList>
    </citation>
    <scope>NUCLEOTIDE SEQUENCE [LARGE SCALE GENOMIC DNA]</scope>
    <source>
        <strain evidence="2 3">DSM 12252</strain>
    </source>
</reference>
<dbReference type="AlphaFoldDB" id="A0A7W7Y9B3"/>
<accession>A0A7W7Y9B3</accession>
<sequence>MYYDFLTKWGGWAALAGMGVGFITTLMIGVLQPRNTFKWCLMSFSSLPLCLGILCLLGGWQHLYKGDATSARTTFIIAGVALCLFAALCGFSLSIAHEKTPEEEPPGRAACTRHARWLSISGFAGFVVAATGIFSLLKLNPPAPWDAWGAPLMFVLCCGGPAALLIFAFPPRCAACKTGRMRFKGSRPVWYRCQSCGETVHTHILLGSRNGSNRE</sequence>
<organism evidence="2 3">
    <name type="scientific">Prosthecobacter vanneervenii</name>
    <dbReference type="NCBI Taxonomy" id="48466"/>
    <lineage>
        <taxon>Bacteria</taxon>
        <taxon>Pseudomonadati</taxon>
        <taxon>Verrucomicrobiota</taxon>
        <taxon>Verrucomicrobiia</taxon>
        <taxon>Verrucomicrobiales</taxon>
        <taxon>Verrucomicrobiaceae</taxon>
        <taxon>Prosthecobacter</taxon>
    </lineage>
</organism>
<dbReference type="RefSeq" id="WP_184338875.1">
    <property type="nucleotide sequence ID" value="NZ_JACHIG010000002.1"/>
</dbReference>
<protein>
    <submittedName>
        <fullName evidence="2">Uncharacterized protein</fullName>
    </submittedName>
</protein>
<feature type="transmembrane region" description="Helical" evidence="1">
    <location>
        <begin position="149"/>
        <end position="170"/>
    </location>
</feature>
<gene>
    <name evidence="2" type="ORF">HNQ65_001519</name>
</gene>
<dbReference type="Proteomes" id="UP000590740">
    <property type="component" value="Unassembled WGS sequence"/>
</dbReference>
<feature type="transmembrane region" description="Helical" evidence="1">
    <location>
        <begin position="43"/>
        <end position="63"/>
    </location>
</feature>
<keyword evidence="3" id="KW-1185">Reference proteome</keyword>
<feature type="transmembrane region" description="Helical" evidence="1">
    <location>
        <begin position="75"/>
        <end position="96"/>
    </location>
</feature>
<evidence type="ECO:0000256" key="1">
    <source>
        <dbReference type="SAM" id="Phobius"/>
    </source>
</evidence>
<evidence type="ECO:0000313" key="2">
    <source>
        <dbReference type="EMBL" id="MBB5031951.1"/>
    </source>
</evidence>
<keyword evidence="1" id="KW-0472">Membrane</keyword>
<comment type="caution">
    <text evidence="2">The sequence shown here is derived from an EMBL/GenBank/DDBJ whole genome shotgun (WGS) entry which is preliminary data.</text>
</comment>
<name>A0A7W7Y9B3_9BACT</name>
<dbReference type="EMBL" id="JACHIG010000002">
    <property type="protein sequence ID" value="MBB5031951.1"/>
    <property type="molecule type" value="Genomic_DNA"/>
</dbReference>
<keyword evidence="1" id="KW-0812">Transmembrane</keyword>
<keyword evidence="1" id="KW-1133">Transmembrane helix</keyword>
<feature type="transmembrane region" description="Helical" evidence="1">
    <location>
        <begin position="12"/>
        <end position="31"/>
    </location>
</feature>
<proteinExistence type="predicted"/>
<feature type="transmembrane region" description="Helical" evidence="1">
    <location>
        <begin position="117"/>
        <end position="137"/>
    </location>
</feature>
<evidence type="ECO:0000313" key="3">
    <source>
        <dbReference type="Proteomes" id="UP000590740"/>
    </source>
</evidence>